<gene>
    <name evidence="5" type="ORF">H9653_01460</name>
</gene>
<dbReference type="Gene3D" id="1.10.10.60">
    <property type="entry name" value="Homeodomain-like"/>
    <property type="match status" value="2"/>
</dbReference>
<dbReference type="PROSITE" id="PS00041">
    <property type="entry name" value="HTH_ARAC_FAMILY_1"/>
    <property type="match status" value="1"/>
</dbReference>
<reference evidence="5 6" key="1">
    <citation type="submission" date="2020-08" db="EMBL/GenBank/DDBJ databases">
        <title>A Genomic Blueprint of the Chicken Gut Microbiome.</title>
        <authorList>
            <person name="Gilroy R."/>
            <person name="Ravi A."/>
            <person name="Getino M."/>
            <person name="Pursley I."/>
            <person name="Horton D.L."/>
            <person name="Alikhan N.-F."/>
            <person name="Baker D."/>
            <person name="Gharbi K."/>
            <person name="Hall N."/>
            <person name="Watson M."/>
            <person name="Adriaenssens E.M."/>
            <person name="Foster-Nyarko E."/>
            <person name="Jarju S."/>
            <person name="Secka A."/>
            <person name="Antonio M."/>
            <person name="Oren A."/>
            <person name="Chaudhuri R."/>
            <person name="La Ragione R.M."/>
            <person name="Hildebrand F."/>
            <person name="Pallen M.J."/>
        </authorList>
    </citation>
    <scope>NUCLEOTIDE SEQUENCE [LARGE SCALE GENOMIC DNA]</scope>
    <source>
        <strain evidence="5 6">Sa4CVA2</strain>
    </source>
</reference>
<dbReference type="InterPro" id="IPR020449">
    <property type="entry name" value="Tscrpt_reg_AraC-type_HTH"/>
</dbReference>
<evidence type="ECO:0000313" key="5">
    <source>
        <dbReference type="EMBL" id="MBD7946704.1"/>
    </source>
</evidence>
<dbReference type="PANTHER" id="PTHR43436:SF1">
    <property type="entry name" value="TRANSCRIPTIONAL REGULATORY PROTEIN"/>
    <property type="match status" value="1"/>
</dbReference>
<accession>A0ABR8RFX7</accession>
<dbReference type="InterPro" id="IPR018060">
    <property type="entry name" value="HTH_AraC"/>
</dbReference>
<protein>
    <submittedName>
        <fullName evidence="5">AraC family transcriptional regulator</fullName>
    </submittedName>
</protein>
<evidence type="ECO:0000256" key="1">
    <source>
        <dbReference type="ARBA" id="ARBA00023015"/>
    </source>
</evidence>
<dbReference type="SUPFAM" id="SSF46689">
    <property type="entry name" value="Homeodomain-like"/>
    <property type="match status" value="2"/>
</dbReference>
<name>A0ABR8RFX7_9GAMM</name>
<dbReference type="Pfam" id="PF06719">
    <property type="entry name" value="AraC_N"/>
    <property type="match status" value="1"/>
</dbReference>
<organism evidence="5 6">
    <name type="scientific">Psychrobacter communis</name>
    <dbReference type="NCBI Taxonomy" id="2762238"/>
    <lineage>
        <taxon>Bacteria</taxon>
        <taxon>Pseudomonadati</taxon>
        <taxon>Pseudomonadota</taxon>
        <taxon>Gammaproteobacteria</taxon>
        <taxon>Moraxellales</taxon>
        <taxon>Moraxellaceae</taxon>
        <taxon>Psychrobacter</taxon>
    </lineage>
</organism>
<sequence>MNQSTIEQLLSLLPRNKTIESAVSGLFFYCADKPSKAVSYIQEPSICIVLQGARQIYLGADCQRFDKSNLMFCPVNIPLSMHIRHATVERPVIVLSMKLNLVMISEVLAKIPPKLPNTAGHLGIKWQLDSTIMAAFERLIHLLDYPNDIGFLAPLIQQEIYYRLLIAEQGNKLRQLVVNGSHTHRISKATDWIKTHLNEAIVIEELASRCGMSVSGFHHHFKEITQLSPLQYQKSLRLMEARRLIQANDTQIAQIAMQVGYESPSQFSREYKRLFGISPSAELQV</sequence>
<evidence type="ECO:0000256" key="3">
    <source>
        <dbReference type="ARBA" id="ARBA00023163"/>
    </source>
</evidence>
<dbReference type="EMBL" id="JACSQR010000002">
    <property type="protein sequence ID" value="MBD7946704.1"/>
    <property type="molecule type" value="Genomic_DNA"/>
</dbReference>
<dbReference type="RefSeq" id="WP_191689906.1">
    <property type="nucleotide sequence ID" value="NZ_JACSQR010000002.1"/>
</dbReference>
<feature type="domain" description="HTH araC/xylS-type" evidence="4">
    <location>
        <begin position="187"/>
        <end position="285"/>
    </location>
</feature>
<keyword evidence="6" id="KW-1185">Reference proteome</keyword>
<dbReference type="SMART" id="SM00342">
    <property type="entry name" value="HTH_ARAC"/>
    <property type="match status" value="1"/>
</dbReference>
<evidence type="ECO:0000313" key="6">
    <source>
        <dbReference type="Proteomes" id="UP000606724"/>
    </source>
</evidence>
<dbReference type="InterPro" id="IPR009594">
    <property type="entry name" value="Tscrpt_reg_HTH_AraC_N"/>
</dbReference>
<dbReference type="Proteomes" id="UP000606724">
    <property type="component" value="Unassembled WGS sequence"/>
</dbReference>
<comment type="caution">
    <text evidence="5">The sequence shown here is derived from an EMBL/GenBank/DDBJ whole genome shotgun (WGS) entry which is preliminary data.</text>
</comment>
<proteinExistence type="predicted"/>
<dbReference type="PRINTS" id="PR00032">
    <property type="entry name" value="HTHARAC"/>
</dbReference>
<dbReference type="InterPro" id="IPR018062">
    <property type="entry name" value="HTH_AraC-typ_CS"/>
</dbReference>
<dbReference type="InterPro" id="IPR009057">
    <property type="entry name" value="Homeodomain-like_sf"/>
</dbReference>
<evidence type="ECO:0000259" key="4">
    <source>
        <dbReference type="PROSITE" id="PS01124"/>
    </source>
</evidence>
<dbReference type="PANTHER" id="PTHR43436">
    <property type="entry name" value="ARAC-FAMILY TRANSCRIPTIONAL REGULATOR"/>
    <property type="match status" value="1"/>
</dbReference>
<keyword evidence="2" id="KW-0238">DNA-binding</keyword>
<dbReference type="PROSITE" id="PS01124">
    <property type="entry name" value="HTH_ARAC_FAMILY_2"/>
    <property type="match status" value="1"/>
</dbReference>
<evidence type="ECO:0000256" key="2">
    <source>
        <dbReference type="ARBA" id="ARBA00023125"/>
    </source>
</evidence>
<keyword evidence="3" id="KW-0804">Transcription</keyword>
<keyword evidence="1" id="KW-0805">Transcription regulation</keyword>
<dbReference type="Pfam" id="PF12833">
    <property type="entry name" value="HTH_18"/>
    <property type="match status" value="1"/>
</dbReference>